<protein>
    <submittedName>
        <fullName evidence="5">Tetratricopeptide repeat protein 27-like protein</fullName>
    </submittedName>
</protein>
<evidence type="ECO:0000313" key="6">
    <source>
        <dbReference type="Proteomes" id="UP000285301"/>
    </source>
</evidence>
<evidence type="ECO:0000256" key="2">
    <source>
        <dbReference type="ARBA" id="ARBA00022803"/>
    </source>
</evidence>
<dbReference type="OrthoDB" id="1936594at2759"/>
<name>A0A443R4Q5_9ACAR</name>
<dbReference type="SMART" id="SM00028">
    <property type="entry name" value="TPR"/>
    <property type="match status" value="4"/>
</dbReference>
<evidence type="ECO:0000256" key="4">
    <source>
        <dbReference type="PROSITE-ProRule" id="PRU00339"/>
    </source>
</evidence>
<evidence type="ECO:0000256" key="3">
    <source>
        <dbReference type="ARBA" id="ARBA00024020"/>
    </source>
</evidence>
<dbReference type="Proteomes" id="UP000285301">
    <property type="component" value="Unassembled WGS sequence"/>
</dbReference>
<keyword evidence="2 4" id="KW-0802">TPR repeat</keyword>
<dbReference type="EMBL" id="NCKU01002175">
    <property type="protein sequence ID" value="RWS10236.1"/>
    <property type="molecule type" value="Genomic_DNA"/>
</dbReference>
<feature type="repeat" description="TPR" evidence="4">
    <location>
        <begin position="481"/>
        <end position="514"/>
    </location>
</feature>
<reference evidence="5 6" key="1">
    <citation type="journal article" date="2018" name="Gigascience">
        <title>Genomes of trombidid mites reveal novel predicted allergens and laterally-transferred genes associated with secondary metabolism.</title>
        <authorList>
            <person name="Dong X."/>
            <person name="Chaisiri K."/>
            <person name="Xia D."/>
            <person name="Armstrong S.D."/>
            <person name="Fang Y."/>
            <person name="Donnelly M.J."/>
            <person name="Kadowaki T."/>
            <person name="McGarry J.W."/>
            <person name="Darby A.C."/>
            <person name="Makepeace B.L."/>
        </authorList>
    </citation>
    <scope>NUCLEOTIDE SEQUENCE [LARGE SCALE GENOMIC DNA]</scope>
    <source>
        <strain evidence="5">UoL-WK</strain>
    </source>
</reference>
<dbReference type="InterPro" id="IPR019734">
    <property type="entry name" value="TPR_rpt"/>
</dbReference>
<dbReference type="Pfam" id="PF13181">
    <property type="entry name" value="TPR_8"/>
    <property type="match status" value="1"/>
</dbReference>
<dbReference type="Gene3D" id="1.25.40.10">
    <property type="entry name" value="Tetratricopeptide repeat domain"/>
    <property type="match status" value="2"/>
</dbReference>
<dbReference type="STRING" id="1965070.A0A443R4Q5"/>
<organism evidence="5 6">
    <name type="scientific">Dinothrombium tinctorium</name>
    <dbReference type="NCBI Taxonomy" id="1965070"/>
    <lineage>
        <taxon>Eukaryota</taxon>
        <taxon>Metazoa</taxon>
        <taxon>Ecdysozoa</taxon>
        <taxon>Arthropoda</taxon>
        <taxon>Chelicerata</taxon>
        <taxon>Arachnida</taxon>
        <taxon>Acari</taxon>
        <taxon>Acariformes</taxon>
        <taxon>Trombidiformes</taxon>
        <taxon>Prostigmata</taxon>
        <taxon>Anystina</taxon>
        <taxon>Parasitengona</taxon>
        <taxon>Trombidioidea</taxon>
        <taxon>Trombidiidae</taxon>
        <taxon>Dinothrombium</taxon>
    </lineage>
</organism>
<proteinExistence type="inferred from homology"/>
<dbReference type="AlphaFoldDB" id="A0A443R4Q5"/>
<dbReference type="SUPFAM" id="SSF48452">
    <property type="entry name" value="TPR-like"/>
    <property type="match status" value="1"/>
</dbReference>
<dbReference type="PANTHER" id="PTHR16193">
    <property type="entry name" value="TETRATRICOPEPTIDE REPEAT PROTEIN 27"/>
    <property type="match status" value="1"/>
</dbReference>
<sequence length="758" mass="88277">MSKTEFELLKIMFGNEFDFEVKKFIDLMIDFKFEQVLSDEFIFKYFANFEADKLNTSFECRIIGICALQTFVKQNWLCSQVFVSEKFIQHCDRIFDSNQILFENDEIICSETAVKYPCLLNAALKCFKQKWNCSLADIMWYSRSLITNQMILAEPSSRLYEELKLAALRFDDFINDFDAHENFELKLCLMQCCAEFSQFFLWFKDIQNADKYLKKAISLSEVSVQLIGNLGKRTKFQSKPTSLLTVDVKRNNIRTFDVVKSDLSSKMPTNIELNDDTLLKNIEFLDLKADLPQICPEEEGVLLASVAFSLKGGPYGDELIKEEALAFLEYIIHNTSTWSLKYKALYLRSLLETETKKIERTMMQLNELVDSYKDASQDINKLNLFYCAFLEPIWIIEKNFADCLRSLGCIKSALDIYMKLNLWESIVQCYQQLDRKDKAEAIIREQLKIRKTPYLLCLLGDITQDLSFYEEAWNLSNKKNSRSQRSIGDYYFDRKEYEKCINHYELSLELNSMQLNTWQHLGFASLETNNYILSAKSYRRFLQFEYDCFEAWNNLAKAYVKMNDKPRAWKTLQEALKCNYEEWRVWENYLLVSIDVGAFDDVINAWHRLIDLKGKHQDDDVAEILVKVACNEISIKSDDFQIEKLGEKLQKLFGRLAANGLCNSKLWLLYAKLLLYRREDIDKIRDQMMPVAAKAIDCAILRRSAGRDKSPIPAITSACWKQTIEGAQKKMVFGPAGCFQIGCSREGTNLSPTFTNDL</sequence>
<gene>
    <name evidence="5" type="ORF">B4U79_11859</name>
</gene>
<dbReference type="PROSITE" id="PS50005">
    <property type="entry name" value="TPR"/>
    <property type="match status" value="2"/>
</dbReference>
<dbReference type="InterPro" id="IPR044244">
    <property type="entry name" value="TTC27/Emw1"/>
</dbReference>
<accession>A0A443R4Q5</accession>
<keyword evidence="1" id="KW-0677">Repeat</keyword>
<evidence type="ECO:0000256" key="1">
    <source>
        <dbReference type="ARBA" id="ARBA00022737"/>
    </source>
</evidence>
<comment type="caution">
    <text evidence="5">The sequence shown here is derived from an EMBL/GenBank/DDBJ whole genome shotgun (WGS) entry which is preliminary data.</text>
</comment>
<dbReference type="PANTHER" id="PTHR16193:SF0">
    <property type="entry name" value="TETRATRICOPEPTIDE REPEAT PROTEIN 27"/>
    <property type="match status" value="1"/>
</dbReference>
<dbReference type="InterPro" id="IPR011990">
    <property type="entry name" value="TPR-like_helical_dom_sf"/>
</dbReference>
<feature type="repeat" description="TPR" evidence="4">
    <location>
        <begin position="549"/>
        <end position="582"/>
    </location>
</feature>
<evidence type="ECO:0000313" key="5">
    <source>
        <dbReference type="EMBL" id="RWS10236.1"/>
    </source>
</evidence>
<keyword evidence="6" id="KW-1185">Reference proteome</keyword>
<comment type="similarity">
    <text evidence="3">Belongs to the TTC27 family.</text>
</comment>